<evidence type="ECO:0000256" key="1">
    <source>
        <dbReference type="SAM" id="MobiDB-lite"/>
    </source>
</evidence>
<name>A0ABR3JQ34_9AGAR</name>
<protein>
    <submittedName>
        <fullName evidence="2">Uncharacterized protein</fullName>
    </submittedName>
</protein>
<organism evidence="2 3">
    <name type="scientific">Hohenbuehelia grisea</name>
    <dbReference type="NCBI Taxonomy" id="104357"/>
    <lineage>
        <taxon>Eukaryota</taxon>
        <taxon>Fungi</taxon>
        <taxon>Dikarya</taxon>
        <taxon>Basidiomycota</taxon>
        <taxon>Agaricomycotina</taxon>
        <taxon>Agaricomycetes</taxon>
        <taxon>Agaricomycetidae</taxon>
        <taxon>Agaricales</taxon>
        <taxon>Pleurotineae</taxon>
        <taxon>Pleurotaceae</taxon>
        <taxon>Hohenbuehelia</taxon>
    </lineage>
</organism>
<proteinExistence type="predicted"/>
<feature type="region of interest" description="Disordered" evidence="1">
    <location>
        <begin position="78"/>
        <end position="101"/>
    </location>
</feature>
<dbReference type="Proteomes" id="UP001556367">
    <property type="component" value="Unassembled WGS sequence"/>
</dbReference>
<evidence type="ECO:0000313" key="2">
    <source>
        <dbReference type="EMBL" id="KAL0957398.1"/>
    </source>
</evidence>
<gene>
    <name evidence="2" type="ORF">HGRIS_001199</name>
</gene>
<reference evidence="3" key="1">
    <citation type="submission" date="2024-06" db="EMBL/GenBank/DDBJ databases">
        <title>Multi-omics analyses provide insights into the biosynthesis of the anticancer antibiotic pleurotin in Hohenbuehelia grisea.</title>
        <authorList>
            <person name="Weaver J.A."/>
            <person name="Alberti F."/>
        </authorList>
    </citation>
    <scope>NUCLEOTIDE SEQUENCE [LARGE SCALE GENOMIC DNA]</scope>
    <source>
        <strain evidence="3">T-177</strain>
    </source>
</reference>
<dbReference type="EMBL" id="JASNQZ010000005">
    <property type="protein sequence ID" value="KAL0957398.1"/>
    <property type="molecule type" value="Genomic_DNA"/>
</dbReference>
<accession>A0ABR3JQ34</accession>
<sequence length="221" mass="24752">MSDMSEITPVFAPRMSASFGRDPVPTWINERLQRIEESGTHYEASLRGPHNAILNSYFPASQNFLVKTEARLRQPVTVDDPEQPGERVSIDSNGQQVHTRSDDGVPDFVVSYATSDPRGDVPWLIWELKRHSGSTEHNVQVDRYHAWARAFSENNLRPGEETTVCLVEGNWVTIYVAIHSPSPNVGHYSFCRVVHAHILSLALHRVLATIAASAHGHPKNQ</sequence>
<comment type="caution">
    <text evidence="2">The sequence shown here is derived from an EMBL/GenBank/DDBJ whole genome shotgun (WGS) entry which is preliminary data.</text>
</comment>
<evidence type="ECO:0000313" key="3">
    <source>
        <dbReference type="Proteomes" id="UP001556367"/>
    </source>
</evidence>
<keyword evidence="3" id="KW-1185">Reference proteome</keyword>